<sequence length="51" mass="6106">MSREKRFKNTFAPWVENKWLTVEMLIGMVKIGFPWEKMPHDAQIAILEAMR</sequence>
<dbReference type="RefSeq" id="WP_015020375.1">
    <property type="nucleotide sequence ID" value="NC_018719.1"/>
</dbReference>
<proteinExistence type="predicted"/>
<evidence type="ECO:0000313" key="2">
    <source>
        <dbReference type="Proteomes" id="UP000008037"/>
    </source>
</evidence>
<dbReference type="EMBL" id="CP002408">
    <property type="protein sequence ID" value="AFU59841.1"/>
    <property type="molecule type" value="Genomic_DNA"/>
</dbReference>
<dbReference type="HOGENOM" id="CLU_3094235_0_0_2"/>
<dbReference type="Proteomes" id="UP000008037">
    <property type="component" value="Chromosome"/>
</dbReference>
<protein>
    <submittedName>
        <fullName evidence="1">Uncharacterized protein</fullName>
    </submittedName>
</protein>
<accession>K0IEQ8</accession>
<dbReference type="GeneID" id="58787783"/>
<gene>
    <name evidence="1" type="ordered locus">Ngar_c29230</name>
</gene>
<organism evidence="1 2">
    <name type="scientific">Nitrososphaera gargensis (strain Ga9.2)</name>
    <dbReference type="NCBI Taxonomy" id="1237085"/>
    <lineage>
        <taxon>Archaea</taxon>
        <taxon>Nitrososphaerota</taxon>
        <taxon>Nitrososphaeria</taxon>
        <taxon>Nitrososphaerales</taxon>
        <taxon>Nitrososphaeraceae</taxon>
        <taxon>Nitrososphaera</taxon>
    </lineage>
</organism>
<dbReference type="KEGG" id="nga:Ngar_c29230"/>
<evidence type="ECO:0000313" key="1">
    <source>
        <dbReference type="EMBL" id="AFU59841.1"/>
    </source>
</evidence>
<dbReference type="AlphaFoldDB" id="K0IEQ8"/>
<name>K0IEQ8_NITGG</name>
<dbReference type="BioCyc" id="CNIT1237085:G1324-2923-MONOMER"/>
<reference evidence="1 2" key="1">
    <citation type="journal article" date="2012" name="Environ. Microbiol.">
        <title>The genome of the ammonia-oxidizing Candidatus Nitrososphaera gargensis: insights into metabolic versatility and environmental adaptations.</title>
        <authorList>
            <person name="Spang A."/>
            <person name="Poehlein A."/>
            <person name="Offre P."/>
            <person name="Zumbragel S."/>
            <person name="Haider S."/>
            <person name="Rychlik N."/>
            <person name="Nowka B."/>
            <person name="Schmeisser C."/>
            <person name="Lebedeva E.V."/>
            <person name="Rattei T."/>
            <person name="Bohm C."/>
            <person name="Schmid M."/>
            <person name="Galushko A."/>
            <person name="Hatzenpichler R."/>
            <person name="Weinmaier T."/>
            <person name="Daniel R."/>
            <person name="Schleper C."/>
            <person name="Spieck E."/>
            <person name="Streit W."/>
            <person name="Wagner M."/>
        </authorList>
    </citation>
    <scope>NUCLEOTIDE SEQUENCE [LARGE SCALE GENOMIC DNA]</scope>
    <source>
        <strain evidence="2">Ga9.2</strain>
    </source>
</reference>
<keyword evidence="2" id="KW-1185">Reference proteome</keyword>
<dbReference type="InParanoid" id="K0IEQ8"/>